<comment type="caution">
    <text evidence="1">The sequence shown here is derived from an EMBL/GenBank/DDBJ whole genome shotgun (WGS) entry which is preliminary data.</text>
</comment>
<sequence>MTDVSGREGDRHCGLALGRRLVEWGCWISASFLRGVERQWSGWVQRSGFGSFRGSPYLQPLKWELKQKSSPQGGFNPHDPNQHIVAEDIFDEY</sequence>
<dbReference type="EMBL" id="JAVIJP010000048">
    <property type="protein sequence ID" value="KAL3625859.1"/>
    <property type="molecule type" value="Genomic_DNA"/>
</dbReference>
<keyword evidence="2" id="KW-1185">Reference proteome</keyword>
<protein>
    <submittedName>
        <fullName evidence="1">Uncharacterized protein</fullName>
    </submittedName>
</protein>
<evidence type="ECO:0000313" key="2">
    <source>
        <dbReference type="Proteomes" id="UP001632038"/>
    </source>
</evidence>
<organism evidence="1 2">
    <name type="scientific">Castilleja foliolosa</name>
    <dbReference type="NCBI Taxonomy" id="1961234"/>
    <lineage>
        <taxon>Eukaryota</taxon>
        <taxon>Viridiplantae</taxon>
        <taxon>Streptophyta</taxon>
        <taxon>Embryophyta</taxon>
        <taxon>Tracheophyta</taxon>
        <taxon>Spermatophyta</taxon>
        <taxon>Magnoliopsida</taxon>
        <taxon>eudicotyledons</taxon>
        <taxon>Gunneridae</taxon>
        <taxon>Pentapetalae</taxon>
        <taxon>asterids</taxon>
        <taxon>lamiids</taxon>
        <taxon>Lamiales</taxon>
        <taxon>Orobanchaceae</taxon>
        <taxon>Pedicularideae</taxon>
        <taxon>Castillejinae</taxon>
        <taxon>Castilleja</taxon>
    </lineage>
</organism>
<reference evidence="2" key="1">
    <citation type="journal article" date="2024" name="IScience">
        <title>Strigolactones Initiate the Formation of Haustorium-like Structures in Castilleja.</title>
        <authorList>
            <person name="Buerger M."/>
            <person name="Peterson D."/>
            <person name="Chory J."/>
        </authorList>
    </citation>
    <scope>NUCLEOTIDE SEQUENCE [LARGE SCALE GENOMIC DNA]</scope>
</reference>
<dbReference type="Proteomes" id="UP001632038">
    <property type="component" value="Unassembled WGS sequence"/>
</dbReference>
<name>A0ABD3C8F7_9LAMI</name>
<proteinExistence type="predicted"/>
<accession>A0ABD3C8F7</accession>
<dbReference type="AlphaFoldDB" id="A0ABD3C8F7"/>
<gene>
    <name evidence="1" type="ORF">CASFOL_030388</name>
</gene>
<evidence type="ECO:0000313" key="1">
    <source>
        <dbReference type="EMBL" id="KAL3625859.1"/>
    </source>
</evidence>